<evidence type="ECO:0000259" key="2">
    <source>
        <dbReference type="Pfam" id="PF13786"/>
    </source>
</evidence>
<comment type="caution">
    <text evidence="3">The sequence shown here is derived from an EMBL/GenBank/DDBJ whole genome shotgun (WGS) entry which is preliminary data.</text>
</comment>
<keyword evidence="1" id="KW-0472">Membrane</keyword>
<sequence length="426" mass="48285">MNDIEKLLKENKLSFDRLEAPEALEDKLRTALKDKNIKAPRNKILKVKIAAIFICLILAGYNFNTLAYYSEKITGYDKVMDTNLKKLNELGKGQTVNKSFIFKNGLIFTLDGIMVDDNKLLAFYTIKNSKGNIKNSDVALKLSGKFGSHLFTNSYGTINDTETEIKSTANFIPPSMFDKNLTLNIISKGTTELGKISFTLDKNKAMGHSIKKFLNKNIKTTDTNLRLQYISASPTTTVVKGRLDNILEMAIKRIDGITFLPSNLDIKLIADGKIIENQESELNSNIDGVTFKYNFKTLPDNFKKLQIQFSSLTSEHIINKSFKLKKEFQNESINVENRNIKIEKIYKAAGNTYITISTDPDVVLTKVNLMIDGKTILLNKTIKENNTKNPYTRTLEFTETGSNLELNIQRMIYRTNYNKTVDIISN</sequence>
<proteinExistence type="predicted"/>
<reference evidence="3 4" key="1">
    <citation type="submission" date="2020-06" db="EMBL/GenBank/DDBJ databases">
        <title>Complete Genome Sequence of Clostridium muelleri sp. nov. P21T, an Acid-Alcohol Producing Acetogen Isolated from Old Hay.</title>
        <authorList>
            <person name="Duncan K.E."/>
            <person name="Tanner R.S."/>
        </authorList>
    </citation>
    <scope>NUCLEOTIDE SEQUENCE [LARGE SCALE GENOMIC DNA]</scope>
    <source>
        <strain evidence="3 4">P21</strain>
    </source>
</reference>
<protein>
    <submittedName>
        <fullName evidence="3">DUF4179 domain-containing protein</fullName>
    </submittedName>
</protein>
<evidence type="ECO:0000256" key="1">
    <source>
        <dbReference type="SAM" id="Phobius"/>
    </source>
</evidence>
<dbReference type="AlphaFoldDB" id="A0A7Y0HPF7"/>
<dbReference type="Pfam" id="PF13786">
    <property type="entry name" value="DUF4179"/>
    <property type="match status" value="1"/>
</dbReference>
<name>A0A7Y0HPF7_9CLOT</name>
<keyword evidence="4" id="KW-1185">Reference proteome</keyword>
<organism evidence="3 4">
    <name type="scientific">Clostridium muellerianum</name>
    <dbReference type="NCBI Taxonomy" id="2716538"/>
    <lineage>
        <taxon>Bacteria</taxon>
        <taxon>Bacillati</taxon>
        <taxon>Bacillota</taxon>
        <taxon>Clostridia</taxon>
        <taxon>Eubacteriales</taxon>
        <taxon>Clostridiaceae</taxon>
        <taxon>Clostridium</taxon>
    </lineage>
</organism>
<dbReference type="EMBL" id="JABBNI010000016">
    <property type="protein sequence ID" value="NMM62986.1"/>
    <property type="molecule type" value="Genomic_DNA"/>
</dbReference>
<accession>A0A7Y0HPF7</accession>
<dbReference type="InterPro" id="IPR025436">
    <property type="entry name" value="DUF4179"/>
</dbReference>
<gene>
    <name evidence="3" type="ORF">HBE96_09775</name>
</gene>
<feature type="transmembrane region" description="Helical" evidence="1">
    <location>
        <begin position="45"/>
        <end position="63"/>
    </location>
</feature>
<keyword evidence="1" id="KW-1133">Transmembrane helix</keyword>
<feature type="domain" description="DUF4179" evidence="2">
    <location>
        <begin position="41"/>
        <end position="127"/>
    </location>
</feature>
<dbReference type="Proteomes" id="UP000537131">
    <property type="component" value="Unassembled WGS sequence"/>
</dbReference>
<keyword evidence="1" id="KW-0812">Transmembrane</keyword>
<evidence type="ECO:0000313" key="4">
    <source>
        <dbReference type="Proteomes" id="UP000537131"/>
    </source>
</evidence>
<dbReference type="RefSeq" id="WP_169297586.1">
    <property type="nucleotide sequence ID" value="NZ_JABBNI010000016.1"/>
</dbReference>
<evidence type="ECO:0000313" key="3">
    <source>
        <dbReference type="EMBL" id="NMM62986.1"/>
    </source>
</evidence>